<keyword evidence="2" id="KW-1185">Reference proteome</keyword>
<evidence type="ECO:0000313" key="2">
    <source>
        <dbReference type="Proteomes" id="UP001629392"/>
    </source>
</evidence>
<gene>
    <name evidence="1" type="ORF">PQQ73_23900</name>
</gene>
<protein>
    <submittedName>
        <fullName evidence="1">Uncharacterized protein</fullName>
    </submittedName>
</protein>
<evidence type="ECO:0000313" key="1">
    <source>
        <dbReference type="EMBL" id="MFM0719374.1"/>
    </source>
</evidence>
<reference evidence="1 2" key="1">
    <citation type="journal article" date="2024" name="Chem. Sci.">
        <title>Discovery of megapolipeptins by genome mining of a Burkholderiales bacteria collection.</title>
        <authorList>
            <person name="Paulo B.S."/>
            <person name="Recchia M.J.J."/>
            <person name="Lee S."/>
            <person name="Fergusson C.H."/>
            <person name="Romanowski S.B."/>
            <person name="Hernandez A."/>
            <person name="Krull N."/>
            <person name="Liu D.Y."/>
            <person name="Cavanagh H."/>
            <person name="Bos A."/>
            <person name="Gray C.A."/>
            <person name="Murphy B.T."/>
            <person name="Linington R.G."/>
            <person name="Eustaquio A.S."/>
        </authorList>
    </citation>
    <scope>NUCLEOTIDE SEQUENCE [LARGE SCALE GENOMIC DNA]</scope>
    <source>
        <strain evidence="1 2">RL17-350-BIC-E</strain>
    </source>
</reference>
<dbReference type="EMBL" id="JAQQCL010000020">
    <property type="protein sequence ID" value="MFM0719374.1"/>
    <property type="molecule type" value="Genomic_DNA"/>
</dbReference>
<dbReference type="RefSeq" id="WP_408155373.1">
    <property type="nucleotide sequence ID" value="NZ_JAQQCL010000020.1"/>
</dbReference>
<sequence>MLRRDGVVADSEPLQRRNANDFIRHVPVGVLTKGTRLLHVTREADWVTRQMVGGHVEDDYSFFTLENKGRAGTHGNDFRRVVQLTLMQDVHCFFAGSYAFKYWRPVQERLRNGKTQTVIDDGAPHVGGDLKHMILNSWPAKYRPAAWASCSECELAFHNSVIPKIMRVASIGVLGDERTAARPHVPLHEIAVIGAEGDKHKGIAAPWWMNPHFHNRKKIAQAEERWRRRNIAIDEAESLFK</sequence>
<organism evidence="1 2">
    <name type="scientific">Paraburkholderia strydomiana</name>
    <dbReference type="NCBI Taxonomy" id="1245417"/>
    <lineage>
        <taxon>Bacteria</taxon>
        <taxon>Pseudomonadati</taxon>
        <taxon>Pseudomonadota</taxon>
        <taxon>Betaproteobacteria</taxon>
        <taxon>Burkholderiales</taxon>
        <taxon>Burkholderiaceae</taxon>
        <taxon>Paraburkholderia</taxon>
    </lineage>
</organism>
<comment type="caution">
    <text evidence="1">The sequence shown here is derived from an EMBL/GenBank/DDBJ whole genome shotgun (WGS) entry which is preliminary data.</text>
</comment>
<name>A0ABW9EJY3_9BURK</name>
<accession>A0ABW9EJY3</accession>
<proteinExistence type="predicted"/>
<dbReference type="Proteomes" id="UP001629392">
    <property type="component" value="Unassembled WGS sequence"/>
</dbReference>